<dbReference type="EMBL" id="CP002289">
    <property type="protein sequence ID" value="ADP20017.1"/>
    <property type="molecule type" value="Genomic_DNA"/>
</dbReference>
<evidence type="ECO:0000313" key="3">
    <source>
        <dbReference type="EMBL" id="ADP20017.1"/>
    </source>
</evidence>
<dbReference type="InterPro" id="IPR040531">
    <property type="entry name" value="DUF5623"/>
</dbReference>
<gene>
    <name evidence="3" type="ordered locus">AXYL_06733</name>
</gene>
<dbReference type="Gene3D" id="1.20.1260.40">
    <property type="match status" value="1"/>
</dbReference>
<feature type="region of interest" description="Disordered" evidence="1">
    <location>
        <begin position="265"/>
        <end position="317"/>
    </location>
</feature>
<evidence type="ECO:0000256" key="1">
    <source>
        <dbReference type="SAM" id="MobiDB-lite"/>
    </source>
</evidence>
<dbReference type="KEGG" id="axy:AXYL_06733"/>
<dbReference type="OrthoDB" id="6059332at2"/>
<dbReference type="Pfam" id="PF18536">
    <property type="entry name" value="DUF5623"/>
    <property type="match status" value="1"/>
</dbReference>
<dbReference type="PATRIC" id="fig|762376.5.peg.6720"/>
<dbReference type="eggNOG" id="ENOG5031NGQ">
    <property type="taxonomic scope" value="Bacteria"/>
</dbReference>
<feature type="domain" description="DUF5623" evidence="2">
    <location>
        <begin position="316"/>
        <end position="423"/>
    </location>
</feature>
<proteinExistence type="predicted"/>
<geneLocation type="plasmid" evidence="3 4">
    <name>pA82</name>
</geneLocation>
<feature type="region of interest" description="Disordered" evidence="1">
    <location>
        <begin position="428"/>
        <end position="448"/>
    </location>
</feature>
<keyword evidence="3" id="KW-0614">Plasmid</keyword>
<evidence type="ECO:0000313" key="4">
    <source>
        <dbReference type="Proteomes" id="UP000006876"/>
    </source>
</evidence>
<organism evidence="3 4">
    <name type="scientific">Achromobacter xylosoxidans (strain A8)</name>
    <dbReference type="NCBI Taxonomy" id="762376"/>
    <lineage>
        <taxon>Bacteria</taxon>
        <taxon>Pseudomonadati</taxon>
        <taxon>Pseudomonadota</taxon>
        <taxon>Betaproteobacteria</taxon>
        <taxon>Burkholderiales</taxon>
        <taxon>Alcaligenaceae</taxon>
        <taxon>Achromobacter</taxon>
    </lineage>
</organism>
<evidence type="ECO:0000259" key="2">
    <source>
        <dbReference type="Pfam" id="PF18536"/>
    </source>
</evidence>
<dbReference type="RefSeq" id="WP_013397205.1">
    <property type="nucleotide sequence ID" value="NC_014642.1"/>
</dbReference>
<protein>
    <recommendedName>
        <fullName evidence="2">DUF5623 domain-containing protein</fullName>
    </recommendedName>
</protein>
<accession>E3HY63</accession>
<sequence length="448" mass="49739">MNIASIRPSTPGGIKQLAKKLSREHNIPHTRALDEASRQAGFENYVHARRELAGAVVPYPYPVYLSVHWFAPRGRKDEPMPGALRAGREILRVDLARPLPDIVAKHRVGYGRGLYGFRMEYVDHLEHRTNVEGQDEARSRLLGAARALRFMEATGLQPVTTKQFQHLAQMLEQLPGGDHDSDWFDPVTGGYVCLDEPYDAAIKSVAATRTQWLERNGLKMVAPAWEGIYYAGECVPFLISPDGALLARAADALAKVQAVTTPETWPHEKGVCNDDFVSPQRQADAKPRRPRPGPSWRDHQGATPYGGAPGIPSRWRPTKPMAFSLHQQLGPLMQGICSAAWPWRVRQKLSSARSELEEWSIKEHSVQQGRAVYDIYYGGSHTVYANSAAELMAMLTTARAIVERGYGDCKPRRNLLAAFDAALNEMGKAQAKQAKSRAPGPQPERADK</sequence>
<name>E3HY63_ACHXA</name>
<dbReference type="AlphaFoldDB" id="E3HY63"/>
<dbReference type="Proteomes" id="UP000006876">
    <property type="component" value="Plasmid pA82"/>
</dbReference>
<reference evidence="4" key="1">
    <citation type="journal article" date="2011" name="J. Bacteriol.">
        <title>Complete genome sequence of the haloaromatic acid-degrading bacterium Achromobacter xylosoxidans A8.</title>
        <authorList>
            <person name="Strnad H."/>
            <person name="Ridl J."/>
            <person name="Paces J."/>
            <person name="Kolar M."/>
            <person name="Vlcek C."/>
            <person name="Paces V."/>
        </authorList>
    </citation>
    <scope>NUCLEOTIDE SEQUENCE [LARGE SCALE GENOMIC DNA]</scope>
    <source>
        <strain evidence="4">A8</strain>
        <plasmid evidence="4">pA82</plasmid>
    </source>
</reference>
<dbReference type="HOGENOM" id="CLU_049415_0_0_4"/>